<gene>
    <name evidence="11" type="primary">cobD</name>
    <name evidence="12" type="ORF">SAMN05216388_102054</name>
</gene>
<comment type="caution">
    <text evidence="11">Lacks conserved residue(s) required for the propagation of feature annotation.</text>
</comment>
<comment type="pathway">
    <text evidence="3 11">Cofactor biosynthesis; adenosylcobalamin biosynthesis.</text>
</comment>
<evidence type="ECO:0000256" key="9">
    <source>
        <dbReference type="ARBA" id="ARBA00022989"/>
    </source>
</evidence>
<evidence type="ECO:0000313" key="13">
    <source>
        <dbReference type="Proteomes" id="UP000198775"/>
    </source>
</evidence>
<reference evidence="13" key="1">
    <citation type="submission" date="2016-10" db="EMBL/GenBank/DDBJ databases">
        <authorList>
            <person name="Varghese N."/>
            <person name="Submissions S."/>
        </authorList>
    </citation>
    <scope>NUCLEOTIDE SEQUENCE [LARGE SCALE GENOMIC DNA]</scope>
    <source>
        <strain evidence="13">IBRC-M 10043</strain>
    </source>
</reference>
<dbReference type="Pfam" id="PF03186">
    <property type="entry name" value="CobD_Cbib"/>
    <property type="match status" value="1"/>
</dbReference>
<comment type="function">
    <text evidence="1 11">Converts cobyric acid to cobinamide by the addition of aminopropanol on the F carboxylic group.</text>
</comment>
<comment type="similarity">
    <text evidence="4 11">Belongs to the CobD/CbiB family.</text>
</comment>
<sequence length="305" mass="30955">MRAVLTAGAVGLALVLDAAVAELPTPVHPVAWFGRAVGALDRDWPAPRLVGLVGALAFPLAAGVLVWTVVAAATAFAPLAGAAVAGLVLFVTTSLRRLLSAVRTVSEATERDLTLAREELRALAGRDASALSAGQVRSAAVESAAENLADGLVAPLLAFAVGAQFSPAIGAAAAAWVKAVNTMDSMLGYRSKPVGWGPARLDDAAMWVPARASALLLAVATGAPTATRRASRWVESVPSPNSGWPMGALAAGLDVRLEKPDVYVLNADANLPTVADARAAVRTVAVAGGLAYALTAALVVLPEVR</sequence>
<feature type="transmembrane region" description="Helical" evidence="11">
    <location>
        <begin position="279"/>
        <end position="301"/>
    </location>
</feature>
<accession>A0A1H8SVQ5</accession>
<keyword evidence="10 11" id="KW-0472">Membrane</keyword>
<dbReference type="AlphaFoldDB" id="A0A1H8SVQ5"/>
<dbReference type="UniPathway" id="UPA00148"/>
<evidence type="ECO:0000256" key="2">
    <source>
        <dbReference type="ARBA" id="ARBA00004651"/>
    </source>
</evidence>
<dbReference type="NCBIfam" id="TIGR00380">
    <property type="entry name" value="cobal_cbiB"/>
    <property type="match status" value="1"/>
</dbReference>
<name>A0A1H8SVQ5_9EURY</name>
<protein>
    <recommendedName>
        <fullName evidence="5 11">Probable cobalamin biosynthesis protein CobD</fullName>
    </recommendedName>
</protein>
<evidence type="ECO:0000256" key="6">
    <source>
        <dbReference type="ARBA" id="ARBA00022475"/>
    </source>
</evidence>
<comment type="subcellular location">
    <subcellularLocation>
        <location evidence="2 11">Cell membrane</location>
        <topology evidence="2 11">Multi-pass membrane protein</topology>
    </subcellularLocation>
</comment>
<evidence type="ECO:0000313" key="12">
    <source>
        <dbReference type="EMBL" id="SEO82731.1"/>
    </source>
</evidence>
<dbReference type="GO" id="GO:0005886">
    <property type="term" value="C:plasma membrane"/>
    <property type="evidence" value="ECO:0007669"/>
    <property type="project" value="UniProtKB-SubCell"/>
</dbReference>
<dbReference type="PANTHER" id="PTHR34308:SF1">
    <property type="entry name" value="COBALAMIN BIOSYNTHESIS PROTEIN CBIB"/>
    <property type="match status" value="1"/>
</dbReference>
<evidence type="ECO:0000256" key="10">
    <source>
        <dbReference type="ARBA" id="ARBA00023136"/>
    </source>
</evidence>
<dbReference type="GO" id="GO:0015420">
    <property type="term" value="F:ABC-type vitamin B12 transporter activity"/>
    <property type="evidence" value="ECO:0007669"/>
    <property type="project" value="UniProtKB-UniRule"/>
</dbReference>
<keyword evidence="6 11" id="KW-1003">Cell membrane</keyword>
<evidence type="ECO:0000256" key="8">
    <source>
        <dbReference type="ARBA" id="ARBA00022692"/>
    </source>
</evidence>
<dbReference type="GO" id="GO:0009236">
    <property type="term" value="P:cobalamin biosynthetic process"/>
    <property type="evidence" value="ECO:0007669"/>
    <property type="project" value="UniProtKB-UniRule"/>
</dbReference>
<evidence type="ECO:0000256" key="4">
    <source>
        <dbReference type="ARBA" id="ARBA00006263"/>
    </source>
</evidence>
<proteinExistence type="inferred from homology"/>
<organism evidence="12 13">
    <name type="scientific">Halorientalis persicus</name>
    <dbReference type="NCBI Taxonomy" id="1367881"/>
    <lineage>
        <taxon>Archaea</taxon>
        <taxon>Methanobacteriati</taxon>
        <taxon>Methanobacteriota</taxon>
        <taxon>Stenosarchaea group</taxon>
        <taxon>Halobacteria</taxon>
        <taxon>Halobacteriales</taxon>
        <taxon>Haloarculaceae</taxon>
        <taxon>Halorientalis</taxon>
    </lineage>
</organism>
<evidence type="ECO:0000256" key="11">
    <source>
        <dbReference type="HAMAP-Rule" id="MF_00024"/>
    </source>
</evidence>
<keyword evidence="8 11" id="KW-0812">Transmembrane</keyword>
<evidence type="ECO:0000256" key="7">
    <source>
        <dbReference type="ARBA" id="ARBA00022573"/>
    </source>
</evidence>
<feature type="transmembrane region" description="Helical" evidence="11">
    <location>
        <begin position="49"/>
        <end position="69"/>
    </location>
</feature>
<keyword evidence="7 11" id="KW-0169">Cobalamin biosynthesis</keyword>
<dbReference type="InterPro" id="IPR004485">
    <property type="entry name" value="Cobalamin_biosynth_CobD/CbiB"/>
</dbReference>
<keyword evidence="13" id="KW-1185">Reference proteome</keyword>
<evidence type="ECO:0000256" key="3">
    <source>
        <dbReference type="ARBA" id="ARBA00004953"/>
    </source>
</evidence>
<dbReference type="GO" id="GO:0048472">
    <property type="term" value="F:threonine-phosphate decarboxylase activity"/>
    <property type="evidence" value="ECO:0007669"/>
    <property type="project" value="InterPro"/>
</dbReference>
<dbReference type="EMBL" id="FOCX01000020">
    <property type="protein sequence ID" value="SEO82731.1"/>
    <property type="molecule type" value="Genomic_DNA"/>
</dbReference>
<feature type="transmembrane region" description="Helical" evidence="11">
    <location>
        <begin position="76"/>
        <end position="95"/>
    </location>
</feature>
<keyword evidence="9 11" id="KW-1133">Transmembrane helix</keyword>
<evidence type="ECO:0000256" key="5">
    <source>
        <dbReference type="ARBA" id="ARBA00016185"/>
    </source>
</evidence>
<dbReference type="HAMAP" id="MF_00024">
    <property type="entry name" value="CobD_CbiB"/>
    <property type="match status" value="1"/>
</dbReference>
<dbReference type="Proteomes" id="UP000198775">
    <property type="component" value="Unassembled WGS sequence"/>
</dbReference>
<evidence type="ECO:0000256" key="1">
    <source>
        <dbReference type="ARBA" id="ARBA00003384"/>
    </source>
</evidence>
<dbReference type="PANTHER" id="PTHR34308">
    <property type="entry name" value="COBALAMIN BIOSYNTHESIS PROTEIN CBIB"/>
    <property type="match status" value="1"/>
</dbReference>